<dbReference type="Gene3D" id="3.30.70.270">
    <property type="match status" value="1"/>
</dbReference>
<evidence type="ECO:0000313" key="3">
    <source>
        <dbReference type="EMBL" id="MCP1102357.1"/>
    </source>
</evidence>
<evidence type="ECO:0000259" key="1">
    <source>
        <dbReference type="PROSITE" id="PS50112"/>
    </source>
</evidence>
<dbReference type="SMART" id="SM00267">
    <property type="entry name" value="GGDEF"/>
    <property type="match status" value="1"/>
</dbReference>
<dbReference type="PANTHER" id="PTHR45138">
    <property type="entry name" value="REGULATORY COMPONENTS OF SENSORY TRANSDUCTION SYSTEM"/>
    <property type="match status" value="1"/>
</dbReference>
<feature type="domain" description="PAS" evidence="1">
    <location>
        <begin position="291"/>
        <end position="336"/>
    </location>
</feature>
<dbReference type="NCBIfam" id="TIGR00254">
    <property type="entry name" value="GGDEF"/>
    <property type="match status" value="1"/>
</dbReference>
<dbReference type="InterPro" id="IPR000160">
    <property type="entry name" value="GGDEF_dom"/>
</dbReference>
<dbReference type="InterPro" id="IPR029787">
    <property type="entry name" value="Nucleotide_cyclase"/>
</dbReference>
<dbReference type="Proteomes" id="UP001523566">
    <property type="component" value="Unassembled WGS sequence"/>
</dbReference>
<name>A0ABT1E955_9FIRM</name>
<dbReference type="InterPro" id="IPR035965">
    <property type="entry name" value="PAS-like_dom_sf"/>
</dbReference>
<dbReference type="Pfam" id="PF00990">
    <property type="entry name" value="GGDEF"/>
    <property type="match status" value="1"/>
</dbReference>
<dbReference type="SMART" id="SM00065">
    <property type="entry name" value="GAF"/>
    <property type="match status" value="1"/>
</dbReference>
<organism evidence="3 4">
    <name type="scientific">Aequitasia blattaphilus</name>
    <dbReference type="NCBI Taxonomy" id="2949332"/>
    <lineage>
        <taxon>Bacteria</taxon>
        <taxon>Bacillati</taxon>
        <taxon>Bacillota</taxon>
        <taxon>Clostridia</taxon>
        <taxon>Lachnospirales</taxon>
        <taxon>Lachnospiraceae</taxon>
        <taxon>Aequitasia</taxon>
    </lineage>
</organism>
<keyword evidence="3" id="KW-0808">Transferase</keyword>
<protein>
    <submittedName>
        <fullName evidence="3">Diguanylate cyclase</fullName>
        <ecNumber evidence="3">2.7.7.65</ecNumber>
    </submittedName>
</protein>
<dbReference type="SUPFAM" id="SSF55073">
    <property type="entry name" value="Nucleotide cyclase"/>
    <property type="match status" value="1"/>
</dbReference>
<dbReference type="RefSeq" id="WP_262066144.1">
    <property type="nucleotide sequence ID" value="NZ_JAMXOD010000010.1"/>
</dbReference>
<dbReference type="SUPFAM" id="SSF55781">
    <property type="entry name" value="GAF domain-like"/>
    <property type="match status" value="1"/>
</dbReference>
<dbReference type="PANTHER" id="PTHR45138:SF23">
    <property type="entry name" value="SIGNALING PROTEIN"/>
    <property type="match status" value="1"/>
</dbReference>
<gene>
    <name evidence="3" type="ORF">NK125_08035</name>
</gene>
<dbReference type="Gene3D" id="3.30.450.20">
    <property type="entry name" value="PAS domain"/>
    <property type="match status" value="1"/>
</dbReference>
<sequence length="575" mass="66461">MIQSELRQFYGNINKSVVVIQDYSNPVIVYENKKALFWLNPFWNMEQDSIDFFEFLEMPQDEYDTFIEILQKSGMVEDFLSKVTVQGEKQVPVVISASEIELSGQKYGALFFDTVHDKKSEEESNAKALLTISSLSYKSENIEEAIDNVLAFSGNYVDVDRAYIFESVSEISTSNTYEWCSVGTKPSISELKNLPKDEYSYEQIVWGGMAITDDIRTMSEEDRAILEPQGIKALAIIPMFSAGKPLGYVGFDDCHKYRKWTQSEIDFLNELSSMLASMLVQRDLQKSLIFSRDIFETVTDSTDTLIYVSDIDTHELLFVNSNMASSVGIEKDKLIGMKCWEVLQAGSKGPCSFCPLKKMYDEEGNQIKDYYRWEFRNTINGKWYLIRDQIIKWTDGRDVHIETATEITNRKEYESHLEYIASTDIMTGAYTREWGRKILENILSVKDRAQENSLIFIDLDGLKTINDRYGHTDGDFMIIKTLEIIKSNIRKSDLICRWGGDEFIMIIRGGIQECEIVMQKIKESLKEYNEKREIPFHLDFSYGIEEINSATNVTIDELIKNADQKMYEQKNKKQK</sequence>
<keyword evidence="4" id="KW-1185">Reference proteome</keyword>
<dbReference type="Pfam" id="PF01590">
    <property type="entry name" value="GAF"/>
    <property type="match status" value="1"/>
</dbReference>
<dbReference type="InterPro" id="IPR050469">
    <property type="entry name" value="Diguanylate_Cyclase"/>
</dbReference>
<dbReference type="InterPro" id="IPR003018">
    <property type="entry name" value="GAF"/>
</dbReference>
<dbReference type="InterPro" id="IPR000014">
    <property type="entry name" value="PAS"/>
</dbReference>
<accession>A0ABT1E955</accession>
<dbReference type="EC" id="2.7.7.65" evidence="3"/>
<dbReference type="CDD" id="cd01949">
    <property type="entry name" value="GGDEF"/>
    <property type="match status" value="1"/>
</dbReference>
<keyword evidence="3" id="KW-0548">Nucleotidyltransferase</keyword>
<evidence type="ECO:0000259" key="2">
    <source>
        <dbReference type="PROSITE" id="PS50887"/>
    </source>
</evidence>
<feature type="domain" description="GGDEF" evidence="2">
    <location>
        <begin position="450"/>
        <end position="575"/>
    </location>
</feature>
<comment type="caution">
    <text evidence="3">The sequence shown here is derived from an EMBL/GenBank/DDBJ whole genome shotgun (WGS) entry which is preliminary data.</text>
</comment>
<dbReference type="EMBL" id="JAMZFW010000010">
    <property type="protein sequence ID" value="MCP1102357.1"/>
    <property type="molecule type" value="Genomic_DNA"/>
</dbReference>
<proteinExistence type="predicted"/>
<evidence type="ECO:0000313" key="4">
    <source>
        <dbReference type="Proteomes" id="UP001523566"/>
    </source>
</evidence>
<dbReference type="PROSITE" id="PS50887">
    <property type="entry name" value="GGDEF"/>
    <property type="match status" value="1"/>
</dbReference>
<dbReference type="Gene3D" id="3.30.450.40">
    <property type="match status" value="1"/>
</dbReference>
<reference evidence="3 4" key="1">
    <citation type="journal article" date="2022" name="Genome Biol. Evol.">
        <title>Host diet, physiology and behaviors set the stage for Lachnospiraceae cladogenesis.</title>
        <authorList>
            <person name="Vera-Ponce De Leon A."/>
            <person name="Schneider M."/>
            <person name="Jahnes B.C."/>
            <person name="Sadowski V."/>
            <person name="Camuy-Velez L.A."/>
            <person name="Duan J."/>
            <person name="Sabree Z.L."/>
        </authorList>
    </citation>
    <scope>NUCLEOTIDE SEQUENCE [LARGE SCALE GENOMIC DNA]</scope>
    <source>
        <strain evidence="3 4">PAL113</strain>
    </source>
</reference>
<dbReference type="PROSITE" id="PS50112">
    <property type="entry name" value="PAS"/>
    <property type="match status" value="1"/>
</dbReference>
<dbReference type="InterPro" id="IPR029016">
    <property type="entry name" value="GAF-like_dom_sf"/>
</dbReference>
<dbReference type="GO" id="GO:0052621">
    <property type="term" value="F:diguanylate cyclase activity"/>
    <property type="evidence" value="ECO:0007669"/>
    <property type="project" value="UniProtKB-EC"/>
</dbReference>
<dbReference type="SUPFAM" id="SSF55785">
    <property type="entry name" value="PYP-like sensor domain (PAS domain)"/>
    <property type="match status" value="1"/>
</dbReference>
<dbReference type="InterPro" id="IPR043128">
    <property type="entry name" value="Rev_trsase/Diguanyl_cyclase"/>
</dbReference>